<protein>
    <submittedName>
        <fullName evidence="1">Uncharacterized protein</fullName>
    </submittedName>
</protein>
<evidence type="ECO:0000313" key="1">
    <source>
        <dbReference type="EMBL" id="PIO68203.1"/>
    </source>
</evidence>
<gene>
    <name evidence="1" type="ORF">TELCIR_10024</name>
</gene>
<accession>A0A2G9UDG1</accession>
<organism evidence="1 2">
    <name type="scientific">Teladorsagia circumcincta</name>
    <name type="common">Brown stomach worm</name>
    <name type="synonym">Ostertagia circumcincta</name>
    <dbReference type="NCBI Taxonomy" id="45464"/>
    <lineage>
        <taxon>Eukaryota</taxon>
        <taxon>Metazoa</taxon>
        <taxon>Ecdysozoa</taxon>
        <taxon>Nematoda</taxon>
        <taxon>Chromadorea</taxon>
        <taxon>Rhabditida</taxon>
        <taxon>Rhabditina</taxon>
        <taxon>Rhabditomorpha</taxon>
        <taxon>Strongyloidea</taxon>
        <taxon>Trichostrongylidae</taxon>
        <taxon>Teladorsagia</taxon>
    </lineage>
</organism>
<dbReference type="Proteomes" id="UP000230423">
    <property type="component" value="Unassembled WGS sequence"/>
</dbReference>
<dbReference type="AlphaFoldDB" id="A0A2G9UDG1"/>
<dbReference type="EMBL" id="KZ347208">
    <property type="protein sequence ID" value="PIO68203.1"/>
    <property type="molecule type" value="Genomic_DNA"/>
</dbReference>
<evidence type="ECO:0000313" key="2">
    <source>
        <dbReference type="Proteomes" id="UP000230423"/>
    </source>
</evidence>
<reference evidence="1 2" key="1">
    <citation type="submission" date="2015-09" db="EMBL/GenBank/DDBJ databases">
        <title>Draft genome of the parasitic nematode Teladorsagia circumcincta isolate WARC Sus (inbred).</title>
        <authorList>
            <person name="Mitreva M."/>
        </authorList>
    </citation>
    <scope>NUCLEOTIDE SEQUENCE [LARGE SCALE GENOMIC DNA]</scope>
    <source>
        <strain evidence="1 2">S</strain>
    </source>
</reference>
<name>A0A2G9UDG1_TELCI</name>
<keyword evidence="2" id="KW-1185">Reference proteome</keyword>
<proteinExistence type="predicted"/>
<sequence>MPDQLCHVRPRVRVVVAPMVTIPAELRCAAVVEATRHENQALSRRNTQLLLTILYNAFSFYWVWSNKPREHWF</sequence>